<dbReference type="InterPro" id="IPR005496">
    <property type="entry name" value="Integral_membrane_TerC"/>
</dbReference>
<organism evidence="7 8">
    <name type="scientific">Aromatoleum evansii</name>
    <name type="common">Azoarcus evansii</name>
    <dbReference type="NCBI Taxonomy" id="59406"/>
    <lineage>
        <taxon>Bacteria</taxon>
        <taxon>Pseudomonadati</taxon>
        <taxon>Pseudomonadota</taxon>
        <taxon>Betaproteobacteria</taxon>
        <taxon>Rhodocyclales</taxon>
        <taxon>Rhodocyclaceae</taxon>
        <taxon>Aromatoleum</taxon>
    </lineage>
</organism>
<evidence type="ECO:0000313" key="7">
    <source>
        <dbReference type="EMBL" id="WRL45359.1"/>
    </source>
</evidence>
<protein>
    <submittedName>
        <fullName evidence="7">TerC family protein</fullName>
    </submittedName>
</protein>
<keyword evidence="3 6" id="KW-0812">Transmembrane</keyword>
<feature type="transmembrane region" description="Helical" evidence="6">
    <location>
        <begin position="115"/>
        <end position="136"/>
    </location>
</feature>
<keyword evidence="8" id="KW-1185">Reference proteome</keyword>
<feature type="transmembrane region" description="Helical" evidence="6">
    <location>
        <begin position="6"/>
        <end position="29"/>
    </location>
</feature>
<reference evidence="7 8" key="1">
    <citation type="submission" date="2023-12" db="EMBL/GenBank/DDBJ databases">
        <title>A. evansii MAY27, complete genome.</title>
        <authorList>
            <person name="Wang Y."/>
        </authorList>
    </citation>
    <scope>NUCLEOTIDE SEQUENCE [LARGE SCALE GENOMIC DNA]</scope>
    <source>
        <strain evidence="7 8">MAY27</strain>
    </source>
</reference>
<sequence length="333" mass="36844">METIGTWWMWAGFFGIVLAMLAVDLFVVGGGRQHRVSFREAATWSAVWVTVSLVFAAGLWGYLDGSLGREVANQKTLEFLTGYLIEKSLAVDNVFVWLMLFGFFAVPLELQKRVLAYGVIGAIVLRTAMIFAGVWLIAKFHWILYVFGAFLLVTGLKMWWFAEAKPDLANNPLIRWLRGHMRITDHLEGERFFVTRGEGGRLVRYATPLFLALVLVEISDVIFAVDSIPAIFAITTDPFIVLTSNVFAILGLRAMYFLLAGMADRFSLLKYGLALVLVFIGTKMLLIDLIKIPAGVSLGVVAVIIATSIVLSLRRERNEGEVEGAAATEGRGA</sequence>
<dbReference type="RefSeq" id="WP_407278497.1">
    <property type="nucleotide sequence ID" value="NZ_CP141259.1"/>
</dbReference>
<evidence type="ECO:0000256" key="6">
    <source>
        <dbReference type="SAM" id="Phobius"/>
    </source>
</evidence>
<accession>A0ABZ1AHL7</accession>
<feature type="transmembrane region" description="Helical" evidence="6">
    <location>
        <begin position="296"/>
        <end position="313"/>
    </location>
</feature>
<evidence type="ECO:0000256" key="1">
    <source>
        <dbReference type="ARBA" id="ARBA00004141"/>
    </source>
</evidence>
<evidence type="ECO:0000256" key="5">
    <source>
        <dbReference type="ARBA" id="ARBA00023136"/>
    </source>
</evidence>
<keyword evidence="5 6" id="KW-0472">Membrane</keyword>
<feature type="transmembrane region" description="Helical" evidence="6">
    <location>
        <begin position="271"/>
        <end position="290"/>
    </location>
</feature>
<evidence type="ECO:0000313" key="8">
    <source>
        <dbReference type="Proteomes" id="UP001626593"/>
    </source>
</evidence>
<dbReference type="Proteomes" id="UP001626593">
    <property type="component" value="Chromosome"/>
</dbReference>
<dbReference type="EMBL" id="CP141259">
    <property type="protein sequence ID" value="WRL45359.1"/>
    <property type="molecule type" value="Genomic_DNA"/>
</dbReference>
<keyword evidence="4 6" id="KW-1133">Transmembrane helix</keyword>
<evidence type="ECO:0000256" key="2">
    <source>
        <dbReference type="ARBA" id="ARBA00007511"/>
    </source>
</evidence>
<gene>
    <name evidence="7" type="ORF">U5817_19440</name>
</gene>
<dbReference type="InterPro" id="IPR022369">
    <property type="entry name" value="Integral_membrane_TerC_rswitch"/>
</dbReference>
<feature type="transmembrane region" description="Helical" evidence="6">
    <location>
        <begin position="209"/>
        <end position="233"/>
    </location>
</feature>
<comment type="similarity">
    <text evidence="2">Belongs to the TerC family.</text>
</comment>
<feature type="transmembrane region" description="Helical" evidence="6">
    <location>
        <begin position="41"/>
        <end position="63"/>
    </location>
</feature>
<feature type="transmembrane region" description="Helical" evidence="6">
    <location>
        <begin position="89"/>
        <end position="108"/>
    </location>
</feature>
<proteinExistence type="inferred from homology"/>
<dbReference type="Pfam" id="PF03741">
    <property type="entry name" value="TerC"/>
    <property type="match status" value="1"/>
</dbReference>
<dbReference type="PANTHER" id="PTHR30238">
    <property type="entry name" value="MEMBRANE BOUND PREDICTED REDOX MODULATOR"/>
    <property type="match status" value="1"/>
</dbReference>
<name>A0ABZ1AHL7_AROEV</name>
<dbReference type="PANTHER" id="PTHR30238:SF0">
    <property type="entry name" value="THYLAKOID MEMBRANE PROTEIN TERC, CHLOROPLASTIC"/>
    <property type="match status" value="1"/>
</dbReference>
<evidence type="ECO:0000256" key="4">
    <source>
        <dbReference type="ARBA" id="ARBA00022989"/>
    </source>
</evidence>
<feature type="transmembrane region" description="Helical" evidence="6">
    <location>
        <begin position="142"/>
        <end position="162"/>
    </location>
</feature>
<comment type="subcellular location">
    <subcellularLocation>
        <location evidence="1">Membrane</location>
        <topology evidence="1">Multi-pass membrane protein</topology>
    </subcellularLocation>
</comment>
<feature type="transmembrane region" description="Helical" evidence="6">
    <location>
        <begin position="239"/>
        <end position="259"/>
    </location>
</feature>
<evidence type="ECO:0000256" key="3">
    <source>
        <dbReference type="ARBA" id="ARBA00022692"/>
    </source>
</evidence>
<dbReference type="NCBIfam" id="TIGR03718">
    <property type="entry name" value="R_switched_Alx"/>
    <property type="match status" value="1"/>
</dbReference>